<dbReference type="CDD" id="cd11058">
    <property type="entry name" value="CYP60B-like"/>
    <property type="match status" value="1"/>
</dbReference>
<reference evidence="10" key="2">
    <citation type="submission" date="2023-06" db="EMBL/GenBank/DDBJ databases">
        <authorList>
            <consortium name="Lawrence Berkeley National Laboratory"/>
            <person name="Haridas S."/>
            <person name="Hensen N."/>
            <person name="Bonometti L."/>
            <person name="Westerberg I."/>
            <person name="Brannstrom I.O."/>
            <person name="Guillou S."/>
            <person name="Cros-Aarteil S."/>
            <person name="Calhoun S."/>
            <person name="Kuo A."/>
            <person name="Mondo S."/>
            <person name="Pangilinan J."/>
            <person name="Riley R."/>
            <person name="Labutti K."/>
            <person name="Andreopoulos B."/>
            <person name="Lipzen A."/>
            <person name="Chen C."/>
            <person name="Yanf M."/>
            <person name="Daum C."/>
            <person name="Ng V."/>
            <person name="Clum A."/>
            <person name="Steindorff A."/>
            <person name="Ohm R."/>
            <person name="Martin F."/>
            <person name="Silar P."/>
            <person name="Natvig D."/>
            <person name="Lalanne C."/>
            <person name="Gautier V."/>
            <person name="Ament-Velasquez S.L."/>
            <person name="Kruys A."/>
            <person name="Hutchinson M.I."/>
            <person name="Powell A.J."/>
            <person name="Barry K."/>
            <person name="Miller A.N."/>
            <person name="Grigoriev I.V."/>
            <person name="Debuchy R."/>
            <person name="Gladieux P."/>
            <person name="Thoren M.H."/>
            <person name="Johannesson H."/>
        </authorList>
    </citation>
    <scope>NUCLEOTIDE SEQUENCE</scope>
    <source>
        <strain evidence="10">CBS 118394</strain>
    </source>
</reference>
<keyword evidence="9" id="KW-1133">Transmembrane helix</keyword>
<evidence type="ECO:0000313" key="11">
    <source>
        <dbReference type="Proteomes" id="UP001283341"/>
    </source>
</evidence>
<evidence type="ECO:0000256" key="3">
    <source>
        <dbReference type="ARBA" id="ARBA00022617"/>
    </source>
</evidence>
<feature type="transmembrane region" description="Helical" evidence="9">
    <location>
        <begin position="12"/>
        <end position="36"/>
    </location>
</feature>
<dbReference type="InterPro" id="IPR002401">
    <property type="entry name" value="Cyt_P450_E_grp-I"/>
</dbReference>
<keyword evidence="9" id="KW-0812">Transmembrane</keyword>
<evidence type="ECO:0000256" key="2">
    <source>
        <dbReference type="ARBA" id="ARBA00010617"/>
    </source>
</evidence>
<dbReference type="GO" id="GO:0005506">
    <property type="term" value="F:iron ion binding"/>
    <property type="evidence" value="ECO:0007669"/>
    <property type="project" value="InterPro"/>
</dbReference>
<comment type="cofactor">
    <cofactor evidence="1 8">
        <name>heme</name>
        <dbReference type="ChEBI" id="CHEBI:30413"/>
    </cofactor>
</comment>
<feature type="binding site" description="axial binding residue" evidence="8">
    <location>
        <position position="454"/>
    </location>
    <ligand>
        <name>heme</name>
        <dbReference type="ChEBI" id="CHEBI:30413"/>
    </ligand>
    <ligandPart>
        <name>Fe</name>
        <dbReference type="ChEBI" id="CHEBI:18248"/>
    </ligandPart>
</feature>
<reference evidence="10" key="1">
    <citation type="journal article" date="2023" name="Mol. Phylogenet. Evol.">
        <title>Genome-scale phylogeny and comparative genomics of the fungal order Sordariales.</title>
        <authorList>
            <person name="Hensen N."/>
            <person name="Bonometti L."/>
            <person name="Westerberg I."/>
            <person name="Brannstrom I.O."/>
            <person name="Guillou S."/>
            <person name="Cros-Aarteil S."/>
            <person name="Calhoun S."/>
            <person name="Haridas S."/>
            <person name="Kuo A."/>
            <person name="Mondo S."/>
            <person name="Pangilinan J."/>
            <person name="Riley R."/>
            <person name="LaButti K."/>
            <person name="Andreopoulos B."/>
            <person name="Lipzen A."/>
            <person name="Chen C."/>
            <person name="Yan M."/>
            <person name="Daum C."/>
            <person name="Ng V."/>
            <person name="Clum A."/>
            <person name="Steindorff A."/>
            <person name="Ohm R.A."/>
            <person name="Martin F."/>
            <person name="Silar P."/>
            <person name="Natvig D.O."/>
            <person name="Lalanne C."/>
            <person name="Gautier V."/>
            <person name="Ament-Velasquez S.L."/>
            <person name="Kruys A."/>
            <person name="Hutchinson M.I."/>
            <person name="Powell A.J."/>
            <person name="Barry K."/>
            <person name="Miller A.N."/>
            <person name="Grigoriev I.V."/>
            <person name="Debuchy R."/>
            <person name="Gladieux P."/>
            <person name="Hiltunen Thoren M."/>
            <person name="Johannesson H."/>
        </authorList>
    </citation>
    <scope>NUCLEOTIDE SEQUENCE</scope>
    <source>
        <strain evidence="10">CBS 118394</strain>
    </source>
</reference>
<evidence type="ECO:0000256" key="7">
    <source>
        <dbReference type="ARBA" id="ARBA00023033"/>
    </source>
</evidence>
<evidence type="ECO:0000313" key="10">
    <source>
        <dbReference type="EMBL" id="KAK3315756.1"/>
    </source>
</evidence>
<evidence type="ECO:0000256" key="9">
    <source>
        <dbReference type="SAM" id="Phobius"/>
    </source>
</evidence>
<dbReference type="Gene3D" id="1.10.630.10">
    <property type="entry name" value="Cytochrome P450"/>
    <property type="match status" value="1"/>
</dbReference>
<keyword evidence="6 8" id="KW-0408">Iron</keyword>
<evidence type="ECO:0000256" key="1">
    <source>
        <dbReference type="ARBA" id="ARBA00001971"/>
    </source>
</evidence>
<keyword evidence="9" id="KW-0472">Membrane</keyword>
<gene>
    <name evidence="10" type="ORF">B0H66DRAFT_559653</name>
</gene>
<dbReference type="PANTHER" id="PTHR24305">
    <property type="entry name" value="CYTOCHROME P450"/>
    <property type="match status" value="1"/>
</dbReference>
<accession>A0AAE0I1B1</accession>
<dbReference type="InterPro" id="IPR036396">
    <property type="entry name" value="Cyt_P450_sf"/>
</dbReference>
<dbReference type="PRINTS" id="PR00463">
    <property type="entry name" value="EP450I"/>
</dbReference>
<dbReference type="AlphaFoldDB" id="A0AAE0I1B1"/>
<evidence type="ECO:0000256" key="4">
    <source>
        <dbReference type="ARBA" id="ARBA00022723"/>
    </source>
</evidence>
<evidence type="ECO:0000256" key="8">
    <source>
        <dbReference type="PIRSR" id="PIRSR602401-1"/>
    </source>
</evidence>
<sequence>MAILNLHTAFGLSLFTALPLIILLVGIALSASYIIYNLYFHPLRDYPGPKLWAATNLPYAKTWLSGKQSFIIPHLHEKYGEIVRVAPNRLSYTDPAAWRDIRGHRKAGQGENGKDVDFYFFSRFTMLGANREDHTRARRALAHGFSAKVMQEQYPLIAQYIDLLINRLRTLVQKNNDQPTTVNIVSWFNFTTFDIIGDLAFGAPFDCLATSSYHPWINTLFNSVGQFGMMVAARWYIPRLLPVLRKVLGIGKPQQQQGDFASQQISKRLELTTGRPDFVDALFNAKTEDGVTLTRQEIDQNMRLVVLAGSETTATALSGATYFVCKHPDVQKRLAAEVRGAFRREEEIDMHSVQKLKYMLAVLEEAMRMYPPVPPALPRTCQPGGDVICGRHVPEGTMLDIWAWAMSYSSKNFALADEFHPERWLDADDGSRDPRFVNDRREAVEPFSVGPRNCIAWHMWR</sequence>
<dbReference type="PANTHER" id="PTHR24305:SF230">
    <property type="entry name" value="P450, PUTATIVE (EUROFUNG)-RELATED"/>
    <property type="match status" value="1"/>
</dbReference>
<dbReference type="PRINTS" id="PR00385">
    <property type="entry name" value="P450"/>
</dbReference>
<dbReference type="InterPro" id="IPR050121">
    <property type="entry name" value="Cytochrome_P450_monoxygenase"/>
</dbReference>
<dbReference type="GO" id="GO:0016705">
    <property type="term" value="F:oxidoreductase activity, acting on paired donors, with incorporation or reduction of molecular oxygen"/>
    <property type="evidence" value="ECO:0007669"/>
    <property type="project" value="InterPro"/>
</dbReference>
<dbReference type="Pfam" id="PF00067">
    <property type="entry name" value="p450"/>
    <property type="match status" value="1"/>
</dbReference>
<evidence type="ECO:0000256" key="5">
    <source>
        <dbReference type="ARBA" id="ARBA00023002"/>
    </source>
</evidence>
<comment type="caution">
    <text evidence="10">The sequence shown here is derived from an EMBL/GenBank/DDBJ whole genome shotgun (WGS) entry which is preliminary data.</text>
</comment>
<keyword evidence="11" id="KW-1185">Reference proteome</keyword>
<keyword evidence="4 8" id="KW-0479">Metal-binding</keyword>
<dbReference type="EMBL" id="JAUEDM010000005">
    <property type="protein sequence ID" value="KAK3315756.1"/>
    <property type="molecule type" value="Genomic_DNA"/>
</dbReference>
<comment type="similarity">
    <text evidence="2">Belongs to the cytochrome P450 family.</text>
</comment>
<keyword evidence="5" id="KW-0560">Oxidoreductase</keyword>
<dbReference type="InterPro" id="IPR001128">
    <property type="entry name" value="Cyt_P450"/>
</dbReference>
<dbReference type="Proteomes" id="UP001283341">
    <property type="component" value="Unassembled WGS sequence"/>
</dbReference>
<dbReference type="GO" id="GO:0020037">
    <property type="term" value="F:heme binding"/>
    <property type="evidence" value="ECO:0007669"/>
    <property type="project" value="InterPro"/>
</dbReference>
<keyword evidence="7" id="KW-0503">Monooxygenase</keyword>
<proteinExistence type="inferred from homology"/>
<dbReference type="SUPFAM" id="SSF48264">
    <property type="entry name" value="Cytochrome P450"/>
    <property type="match status" value="1"/>
</dbReference>
<organism evidence="10 11">
    <name type="scientific">Apodospora peruviana</name>
    <dbReference type="NCBI Taxonomy" id="516989"/>
    <lineage>
        <taxon>Eukaryota</taxon>
        <taxon>Fungi</taxon>
        <taxon>Dikarya</taxon>
        <taxon>Ascomycota</taxon>
        <taxon>Pezizomycotina</taxon>
        <taxon>Sordariomycetes</taxon>
        <taxon>Sordariomycetidae</taxon>
        <taxon>Sordariales</taxon>
        <taxon>Lasiosphaeriaceae</taxon>
        <taxon>Apodospora</taxon>
    </lineage>
</organism>
<dbReference type="GO" id="GO:0004497">
    <property type="term" value="F:monooxygenase activity"/>
    <property type="evidence" value="ECO:0007669"/>
    <property type="project" value="UniProtKB-KW"/>
</dbReference>
<evidence type="ECO:0000256" key="6">
    <source>
        <dbReference type="ARBA" id="ARBA00023004"/>
    </source>
</evidence>
<name>A0AAE0I1B1_9PEZI</name>
<keyword evidence="3 8" id="KW-0349">Heme</keyword>
<protein>
    <submittedName>
        <fullName evidence="10">Cytochrome P450</fullName>
    </submittedName>
</protein>